<organism evidence="1 2">
    <name type="scientific">Trichuris suis</name>
    <name type="common">pig whipworm</name>
    <dbReference type="NCBI Taxonomy" id="68888"/>
    <lineage>
        <taxon>Eukaryota</taxon>
        <taxon>Metazoa</taxon>
        <taxon>Ecdysozoa</taxon>
        <taxon>Nematoda</taxon>
        <taxon>Enoplea</taxon>
        <taxon>Dorylaimia</taxon>
        <taxon>Trichinellida</taxon>
        <taxon>Trichuridae</taxon>
        <taxon>Trichuris</taxon>
    </lineage>
</organism>
<protein>
    <submittedName>
        <fullName evidence="1">Uncharacterized protein</fullName>
    </submittedName>
</protein>
<evidence type="ECO:0000313" key="2">
    <source>
        <dbReference type="Proteomes" id="UP000030764"/>
    </source>
</evidence>
<dbReference type="AlphaFoldDB" id="A0A085LZ88"/>
<name>A0A085LZ88_9BILA</name>
<gene>
    <name evidence="1" type="ORF">M513_08784</name>
</gene>
<reference evidence="1 2" key="1">
    <citation type="journal article" date="2014" name="Nat. Genet.">
        <title>Genome and transcriptome of the porcine whipworm Trichuris suis.</title>
        <authorList>
            <person name="Jex A.R."/>
            <person name="Nejsum P."/>
            <person name="Schwarz E.M."/>
            <person name="Hu L."/>
            <person name="Young N.D."/>
            <person name="Hall R.S."/>
            <person name="Korhonen P.K."/>
            <person name="Liao S."/>
            <person name="Thamsborg S."/>
            <person name="Xia J."/>
            <person name="Xu P."/>
            <person name="Wang S."/>
            <person name="Scheerlinck J.P."/>
            <person name="Hofmann A."/>
            <person name="Sternberg P.W."/>
            <person name="Wang J."/>
            <person name="Gasser R.B."/>
        </authorList>
    </citation>
    <scope>NUCLEOTIDE SEQUENCE [LARGE SCALE GENOMIC DNA]</scope>
    <source>
        <strain evidence="1">DCEP-RM93M</strain>
    </source>
</reference>
<evidence type="ECO:0000313" key="1">
    <source>
        <dbReference type="EMBL" id="KFD50284.1"/>
    </source>
</evidence>
<dbReference type="Proteomes" id="UP000030764">
    <property type="component" value="Unassembled WGS sequence"/>
</dbReference>
<keyword evidence="2" id="KW-1185">Reference proteome</keyword>
<accession>A0A085LZ88</accession>
<proteinExistence type="predicted"/>
<sequence>MSAGGDSSCLQTVQVLLRLLRFVELSRRNVVSCSVIRSVSSTQVVWQETKQGHGYTHLRVNHTANFVDPDTRAHTQTIVPVGASKASEESSVAEPTGAHCSHICVKAKAAGV</sequence>
<dbReference type="EMBL" id="KL363255">
    <property type="protein sequence ID" value="KFD50284.1"/>
    <property type="molecule type" value="Genomic_DNA"/>
</dbReference>